<evidence type="ECO:0000256" key="3">
    <source>
        <dbReference type="ARBA" id="ARBA00022801"/>
    </source>
</evidence>
<name>A0AAD5XV05_9FUNG</name>
<dbReference type="PROSITE" id="PS50600">
    <property type="entry name" value="ULP_PROTEASE"/>
    <property type="match status" value="1"/>
</dbReference>
<evidence type="ECO:0000256" key="2">
    <source>
        <dbReference type="ARBA" id="ARBA00022670"/>
    </source>
</evidence>
<dbReference type="Gene3D" id="3.40.395.10">
    <property type="entry name" value="Adenoviral Proteinase, Chain A"/>
    <property type="match status" value="1"/>
</dbReference>
<reference evidence="6" key="1">
    <citation type="submission" date="2020-05" db="EMBL/GenBank/DDBJ databases">
        <title>Phylogenomic resolution of chytrid fungi.</title>
        <authorList>
            <person name="Stajich J.E."/>
            <person name="Amses K."/>
            <person name="Simmons R."/>
            <person name="Seto K."/>
            <person name="Myers J."/>
            <person name="Bonds A."/>
            <person name="Quandt C.A."/>
            <person name="Barry K."/>
            <person name="Liu P."/>
            <person name="Grigoriev I."/>
            <person name="Longcore J.E."/>
            <person name="James T.Y."/>
        </authorList>
    </citation>
    <scope>NUCLEOTIDE SEQUENCE</scope>
    <source>
        <strain evidence="6">JEL0379</strain>
    </source>
</reference>
<protein>
    <submittedName>
        <fullName evidence="6">Smt3-specific protease</fullName>
    </submittedName>
</protein>
<feature type="domain" description="Ubiquitin-like protease family profile" evidence="5">
    <location>
        <begin position="20"/>
        <end position="188"/>
    </location>
</feature>
<dbReference type="GO" id="GO:0006508">
    <property type="term" value="P:proteolysis"/>
    <property type="evidence" value="ECO:0007669"/>
    <property type="project" value="UniProtKB-KW"/>
</dbReference>
<evidence type="ECO:0000256" key="4">
    <source>
        <dbReference type="ARBA" id="ARBA00022807"/>
    </source>
</evidence>
<keyword evidence="7" id="KW-1185">Reference proteome</keyword>
<dbReference type="GO" id="GO:0016929">
    <property type="term" value="F:deSUMOylase activity"/>
    <property type="evidence" value="ECO:0007669"/>
    <property type="project" value="TreeGrafter"/>
</dbReference>
<proteinExistence type="inferred from homology"/>
<dbReference type="AlphaFoldDB" id="A0AAD5XV05"/>
<dbReference type="SUPFAM" id="SSF54001">
    <property type="entry name" value="Cysteine proteinases"/>
    <property type="match status" value="1"/>
</dbReference>
<dbReference type="PANTHER" id="PTHR12606">
    <property type="entry name" value="SENTRIN/SUMO-SPECIFIC PROTEASE"/>
    <property type="match status" value="1"/>
</dbReference>
<gene>
    <name evidence="6" type="primary">ULP1</name>
    <name evidence="6" type="ORF">HDU87_006808</name>
</gene>
<dbReference type="InterPro" id="IPR038765">
    <property type="entry name" value="Papain-like_cys_pep_sf"/>
</dbReference>
<comment type="caution">
    <text evidence="6">The sequence shown here is derived from an EMBL/GenBank/DDBJ whole genome shotgun (WGS) entry which is preliminary data.</text>
</comment>
<dbReference type="EMBL" id="JADGJQ010000006">
    <property type="protein sequence ID" value="KAJ3183489.1"/>
    <property type="molecule type" value="Genomic_DNA"/>
</dbReference>
<dbReference type="InterPro" id="IPR003653">
    <property type="entry name" value="Peptidase_C48_C"/>
</dbReference>
<keyword evidence="2 6" id="KW-0645">Protease</keyword>
<keyword evidence="3" id="KW-0378">Hydrolase</keyword>
<keyword evidence="4" id="KW-0788">Thiol protease</keyword>
<evidence type="ECO:0000259" key="5">
    <source>
        <dbReference type="PROSITE" id="PS50600"/>
    </source>
</evidence>
<sequence>MIDRALRADPRLPVAKKFNIEIRPNDLGTLRPGIWLNDEVINYYGQMVMARNKAHPELHPKVHIFNTFFYEKLQTEPFYENVRRWTKKAKVNVFEIDKVIAPLHFGNHWACGVINMRDKRIEYYDSLGPSYAAEVFKNLRDYVKYEYADKQRGQFSFNGWTDYAPKNGPRQNNGQDCGVFTALFMAHAAAGGVPLRFEGDVPSYWRRRLMAEILLGHLGLGA</sequence>
<accession>A0AAD5XV05</accession>
<dbReference type="GO" id="GO:0016926">
    <property type="term" value="P:protein desumoylation"/>
    <property type="evidence" value="ECO:0007669"/>
    <property type="project" value="TreeGrafter"/>
</dbReference>
<evidence type="ECO:0000256" key="1">
    <source>
        <dbReference type="ARBA" id="ARBA00005234"/>
    </source>
</evidence>
<comment type="similarity">
    <text evidence="1">Belongs to the peptidase C48 family.</text>
</comment>
<evidence type="ECO:0000313" key="7">
    <source>
        <dbReference type="Proteomes" id="UP001212152"/>
    </source>
</evidence>
<dbReference type="Pfam" id="PF02902">
    <property type="entry name" value="Peptidase_C48"/>
    <property type="match status" value="1"/>
</dbReference>
<dbReference type="GO" id="GO:0005634">
    <property type="term" value="C:nucleus"/>
    <property type="evidence" value="ECO:0007669"/>
    <property type="project" value="TreeGrafter"/>
</dbReference>
<organism evidence="6 7">
    <name type="scientific">Geranomyces variabilis</name>
    <dbReference type="NCBI Taxonomy" id="109894"/>
    <lineage>
        <taxon>Eukaryota</taxon>
        <taxon>Fungi</taxon>
        <taxon>Fungi incertae sedis</taxon>
        <taxon>Chytridiomycota</taxon>
        <taxon>Chytridiomycota incertae sedis</taxon>
        <taxon>Chytridiomycetes</taxon>
        <taxon>Spizellomycetales</taxon>
        <taxon>Powellomycetaceae</taxon>
        <taxon>Geranomyces</taxon>
    </lineage>
</organism>
<dbReference type="PANTHER" id="PTHR12606:SF141">
    <property type="entry name" value="GH15225P-RELATED"/>
    <property type="match status" value="1"/>
</dbReference>
<dbReference type="Proteomes" id="UP001212152">
    <property type="component" value="Unassembled WGS sequence"/>
</dbReference>
<evidence type="ECO:0000313" key="6">
    <source>
        <dbReference type="EMBL" id="KAJ3183489.1"/>
    </source>
</evidence>